<evidence type="ECO:0000256" key="1">
    <source>
        <dbReference type="SAM" id="MobiDB-lite"/>
    </source>
</evidence>
<feature type="compositionally biased region" description="Polar residues" evidence="1">
    <location>
        <begin position="408"/>
        <end position="417"/>
    </location>
</feature>
<protein>
    <submittedName>
        <fullName evidence="2">Uncharacterized protein</fullName>
    </submittedName>
</protein>
<feature type="compositionally biased region" description="Polar residues" evidence="1">
    <location>
        <begin position="74"/>
        <end position="94"/>
    </location>
</feature>
<keyword evidence="3" id="KW-1185">Reference proteome</keyword>
<comment type="caution">
    <text evidence="2">The sequence shown here is derived from an EMBL/GenBank/DDBJ whole genome shotgun (WGS) entry which is preliminary data.</text>
</comment>
<feature type="region of interest" description="Disordered" evidence="1">
    <location>
        <begin position="225"/>
        <end position="370"/>
    </location>
</feature>
<gene>
    <name evidence="2" type="ORF">QQS21_007882</name>
</gene>
<feature type="compositionally biased region" description="Polar residues" evidence="1">
    <location>
        <begin position="622"/>
        <end position="643"/>
    </location>
</feature>
<feature type="compositionally biased region" description="Polar residues" evidence="1">
    <location>
        <begin position="42"/>
        <end position="53"/>
    </location>
</feature>
<feature type="region of interest" description="Disordered" evidence="1">
    <location>
        <begin position="132"/>
        <end position="154"/>
    </location>
</feature>
<evidence type="ECO:0000313" key="2">
    <source>
        <dbReference type="EMBL" id="KAK2594428.1"/>
    </source>
</evidence>
<dbReference type="Proteomes" id="UP001251528">
    <property type="component" value="Unassembled WGS sequence"/>
</dbReference>
<dbReference type="EMBL" id="JASWJB010000169">
    <property type="protein sequence ID" value="KAK2594428.1"/>
    <property type="molecule type" value="Genomic_DNA"/>
</dbReference>
<feature type="compositionally biased region" description="Basic and acidic residues" evidence="1">
    <location>
        <begin position="747"/>
        <end position="757"/>
    </location>
</feature>
<feature type="region of interest" description="Disordered" evidence="1">
    <location>
        <begin position="385"/>
        <end position="422"/>
    </location>
</feature>
<accession>A0AAJ0CJX7</accession>
<feature type="compositionally biased region" description="Polar residues" evidence="1">
    <location>
        <begin position="325"/>
        <end position="338"/>
    </location>
</feature>
<evidence type="ECO:0000313" key="3">
    <source>
        <dbReference type="Proteomes" id="UP001251528"/>
    </source>
</evidence>
<feature type="region of interest" description="Disordered" evidence="1">
    <location>
        <begin position="738"/>
        <end position="757"/>
    </location>
</feature>
<organism evidence="2 3">
    <name type="scientific">Conoideocrella luteorostrata</name>
    <dbReference type="NCBI Taxonomy" id="1105319"/>
    <lineage>
        <taxon>Eukaryota</taxon>
        <taxon>Fungi</taxon>
        <taxon>Dikarya</taxon>
        <taxon>Ascomycota</taxon>
        <taxon>Pezizomycotina</taxon>
        <taxon>Sordariomycetes</taxon>
        <taxon>Hypocreomycetidae</taxon>
        <taxon>Hypocreales</taxon>
        <taxon>Clavicipitaceae</taxon>
        <taxon>Conoideocrella</taxon>
    </lineage>
</organism>
<name>A0AAJ0CJX7_9HYPO</name>
<feature type="region of interest" description="Disordered" evidence="1">
    <location>
        <begin position="1"/>
        <end position="108"/>
    </location>
</feature>
<sequence>MPESNGVDRTLNTTPRAPSETKLLSEHPGRSYVSKVRPEIFQYSTSDNDTNESGHGLSYRSAHSKVAPFDSGHEQASSPEPQDSSILSPSSTLVFSDDTQDTSVKDDSISELFPMANSQLYLRKFHETSKTNALSDTTETDSSSRVLGSPAPSCQSHYRVPISKVRPCVLDSNTENQASKHQGFGPKVQPAVDLQAPGGRQTLGRFVTDMSLGFFTTEAMAGPVMHPVSGRGSSSTPPMRSHTDHHSPALVGKTQPPITPEHPIEDCHIENNTPNAPVEDVPQIGKQSKYCSIESDPNRRSSGHVNASENNPSLEKTPHIADAATESTDLQKPLSTRAKTPDDTQRHQTPGCPTGNPLHTSTTPPLLHAPIPVSKIRPFFQARSTNGLEDHGRGSVPKVGPVFDLPSKASSTRQSVLDDSEERLQANRDKVAQGTPSNTSSGNNEPLASILDYKRTTQWLKDVLGHPETYTPKYTQRPSHGDRVHSTLPERKGHSESVLSYMAPSKSNGGPSVLSEKASSGFDRVGFKRAVSDLERLLNEALAIATQVVEQPASSSPQKTHKRTSASLHSHCRSFASQKGGSNGSRPRFSTPSADGSGDFEPTTSMHDSERKVATTKRHVEPSSNLPNQSKLSESIQNPSLQTLPKEAPVNDSSHNLSKDGGGLRIPRRKSSKKLDATSPEHVPDGGSRTVAQDIGQKHGNKIEELGTNLTQPANVTPGSLRHTTTRSVHANHRKIHRPAAGQELELPERDTGGRPLHIDHGISLHRRSHVSLRGAQGFSLAKSHKRQPVARD</sequence>
<feature type="compositionally biased region" description="Basic and acidic residues" evidence="1">
    <location>
        <begin position="607"/>
        <end position="621"/>
    </location>
</feature>
<feature type="region of interest" description="Disordered" evidence="1">
    <location>
        <begin position="549"/>
        <end position="690"/>
    </location>
</feature>
<dbReference type="AlphaFoldDB" id="A0AAJ0CJX7"/>
<feature type="compositionally biased region" description="Polar residues" evidence="1">
    <location>
        <begin position="549"/>
        <end position="558"/>
    </location>
</feature>
<reference evidence="2" key="1">
    <citation type="submission" date="2023-06" db="EMBL/GenBank/DDBJ databases">
        <title>Conoideocrella luteorostrata (Hypocreales: Clavicipitaceae), a potential biocontrol fungus for elongate hemlock scale in United States Christmas tree production areas.</title>
        <authorList>
            <person name="Barrett H."/>
            <person name="Lovett B."/>
            <person name="Macias A.M."/>
            <person name="Stajich J.E."/>
            <person name="Kasson M.T."/>
        </authorList>
    </citation>
    <scope>NUCLEOTIDE SEQUENCE</scope>
    <source>
        <strain evidence="2">ARSEF 14590</strain>
    </source>
</reference>
<feature type="compositionally biased region" description="Polar residues" evidence="1">
    <location>
        <begin position="303"/>
        <end position="314"/>
    </location>
</feature>
<feature type="region of interest" description="Disordered" evidence="1">
    <location>
        <begin position="469"/>
        <end position="494"/>
    </location>
</feature>
<feature type="compositionally biased region" description="Basic and acidic residues" evidence="1">
    <location>
        <begin position="479"/>
        <end position="494"/>
    </location>
</feature>
<proteinExistence type="predicted"/>
<feature type="compositionally biased region" description="Polar residues" evidence="1">
    <location>
        <begin position="575"/>
        <end position="594"/>
    </location>
</feature>